<dbReference type="EMBL" id="CP010802">
    <property type="protein sequence ID" value="ALC14843.1"/>
    <property type="molecule type" value="Genomic_DNA"/>
</dbReference>
<reference evidence="1 2" key="1">
    <citation type="submission" date="2015-07" db="EMBL/GenBank/DDBJ databases">
        <title>Isolation and Genomic Characterization of a Novel Halophilic Metal-Reducing Deltaproteobacterium from the Deep Subsurface.</title>
        <authorList>
            <person name="Badalamenti J.P."/>
            <person name="Summers Z.M."/>
            <person name="Gralnick J.A."/>
            <person name="Bond D.R."/>
        </authorList>
    </citation>
    <scope>NUCLEOTIDE SEQUENCE [LARGE SCALE GENOMIC DNA]</scope>
    <source>
        <strain evidence="1 2">WTL</strain>
    </source>
</reference>
<gene>
    <name evidence="1" type="ORF">DSOUD_0042</name>
</gene>
<dbReference type="Proteomes" id="UP000057158">
    <property type="component" value="Chromosome"/>
</dbReference>
<name>A0A0M3QES6_9BACT</name>
<dbReference type="AlphaFoldDB" id="A0A0M3QES6"/>
<dbReference type="PATRIC" id="fig|1603606.3.peg.50"/>
<organism evidence="1 2">
    <name type="scientific">Desulfuromonas soudanensis</name>
    <dbReference type="NCBI Taxonomy" id="1603606"/>
    <lineage>
        <taxon>Bacteria</taxon>
        <taxon>Pseudomonadati</taxon>
        <taxon>Thermodesulfobacteriota</taxon>
        <taxon>Desulfuromonadia</taxon>
        <taxon>Desulfuromonadales</taxon>
        <taxon>Desulfuromonadaceae</taxon>
        <taxon>Desulfuromonas</taxon>
    </lineage>
</organism>
<dbReference type="KEGG" id="des:DSOUD_0042"/>
<protein>
    <recommendedName>
        <fullName evidence="3">Pentapeptide repeat-containing protein</fullName>
    </recommendedName>
</protein>
<evidence type="ECO:0000313" key="2">
    <source>
        <dbReference type="Proteomes" id="UP000057158"/>
    </source>
</evidence>
<evidence type="ECO:0000313" key="1">
    <source>
        <dbReference type="EMBL" id="ALC14843.1"/>
    </source>
</evidence>
<accession>A0A0M3QES6</accession>
<keyword evidence="2" id="KW-1185">Reference proteome</keyword>
<sequence length="87" mass="9887">MAYVLLSNCQLRDIALWDCFVDEYAVVNSAIHTIRGKNFKAETVLWDNVALNGKIDLTNAQVKDFRPTRIQRGPDLQLITTGSNMKF</sequence>
<evidence type="ECO:0008006" key="3">
    <source>
        <dbReference type="Google" id="ProtNLM"/>
    </source>
</evidence>
<proteinExistence type="predicted"/>